<accession>A0ACC0CAB6</accession>
<proteinExistence type="predicted"/>
<sequence>MEAVVRAPAVINVAALCGSLRRASCNRGLLRAAIEISKDIEGLHIEYVDISPLPFLNTDLELNGTYPLEVEAFRQKILKADSILFASPEYNYSVTGPLKNAIDWASRPPNIWADKAAAIVSAGGGFGGGRSQYHLRQTGVYLDLHFINKPEFFLNAFQPPIKFDSNGNLLDVAAKERLKEVLLSLQAFTLRLQGNCK</sequence>
<gene>
    <name evidence="1" type="ORF">M9H77_03120</name>
</gene>
<name>A0ACC0CAB6_CATRO</name>
<keyword evidence="2" id="KW-1185">Reference proteome</keyword>
<evidence type="ECO:0000313" key="1">
    <source>
        <dbReference type="EMBL" id="KAI5681892.1"/>
    </source>
</evidence>
<dbReference type="EMBL" id="CM044701">
    <property type="protein sequence ID" value="KAI5681892.1"/>
    <property type="molecule type" value="Genomic_DNA"/>
</dbReference>
<evidence type="ECO:0000313" key="2">
    <source>
        <dbReference type="Proteomes" id="UP001060085"/>
    </source>
</evidence>
<reference evidence="2" key="1">
    <citation type="journal article" date="2023" name="Nat. Plants">
        <title>Single-cell RNA sequencing provides a high-resolution roadmap for understanding the multicellular compartmentation of specialized metabolism.</title>
        <authorList>
            <person name="Sun S."/>
            <person name="Shen X."/>
            <person name="Li Y."/>
            <person name="Li Y."/>
            <person name="Wang S."/>
            <person name="Li R."/>
            <person name="Zhang H."/>
            <person name="Shen G."/>
            <person name="Guo B."/>
            <person name="Wei J."/>
            <person name="Xu J."/>
            <person name="St-Pierre B."/>
            <person name="Chen S."/>
            <person name="Sun C."/>
        </authorList>
    </citation>
    <scope>NUCLEOTIDE SEQUENCE [LARGE SCALE GENOMIC DNA]</scope>
</reference>
<dbReference type="Proteomes" id="UP001060085">
    <property type="component" value="Linkage Group LG01"/>
</dbReference>
<organism evidence="1 2">
    <name type="scientific">Catharanthus roseus</name>
    <name type="common">Madagascar periwinkle</name>
    <name type="synonym">Vinca rosea</name>
    <dbReference type="NCBI Taxonomy" id="4058"/>
    <lineage>
        <taxon>Eukaryota</taxon>
        <taxon>Viridiplantae</taxon>
        <taxon>Streptophyta</taxon>
        <taxon>Embryophyta</taxon>
        <taxon>Tracheophyta</taxon>
        <taxon>Spermatophyta</taxon>
        <taxon>Magnoliopsida</taxon>
        <taxon>eudicotyledons</taxon>
        <taxon>Gunneridae</taxon>
        <taxon>Pentapetalae</taxon>
        <taxon>asterids</taxon>
        <taxon>lamiids</taxon>
        <taxon>Gentianales</taxon>
        <taxon>Apocynaceae</taxon>
        <taxon>Rauvolfioideae</taxon>
        <taxon>Vinceae</taxon>
        <taxon>Catharanthinae</taxon>
        <taxon>Catharanthus</taxon>
    </lineage>
</organism>
<comment type="caution">
    <text evidence="1">The sequence shown here is derived from an EMBL/GenBank/DDBJ whole genome shotgun (WGS) entry which is preliminary data.</text>
</comment>
<protein>
    <submittedName>
        <fullName evidence="1">Uncharacterized protein</fullName>
    </submittedName>
</protein>